<dbReference type="Pfam" id="PF23139">
    <property type="entry name" value="OB_YrrC"/>
    <property type="match status" value="1"/>
</dbReference>
<name>A0A9D1QP91_9LACO</name>
<dbReference type="Pfam" id="PF18335">
    <property type="entry name" value="SH3_13"/>
    <property type="match status" value="1"/>
</dbReference>
<dbReference type="Pfam" id="PF14490">
    <property type="entry name" value="HHH_RecD2"/>
    <property type="match status" value="1"/>
</dbReference>
<dbReference type="AlphaFoldDB" id="A0A9D1QP91"/>
<reference evidence="6" key="2">
    <citation type="submission" date="2021-04" db="EMBL/GenBank/DDBJ databases">
        <authorList>
            <person name="Gilroy R."/>
        </authorList>
    </citation>
    <scope>NUCLEOTIDE SEQUENCE</scope>
    <source>
        <strain evidence="6">ChiHejej3B27-2180</strain>
    </source>
</reference>
<keyword evidence="3 6" id="KW-0347">Helicase</keyword>
<evidence type="ECO:0000256" key="4">
    <source>
        <dbReference type="SAM" id="MobiDB-lite"/>
    </source>
</evidence>
<evidence type="ECO:0000256" key="1">
    <source>
        <dbReference type="ARBA" id="ARBA00022741"/>
    </source>
</evidence>
<comment type="catalytic activity">
    <reaction evidence="3">
        <text>ATP + H2O = ADP + phosphate + H(+)</text>
        <dbReference type="Rhea" id="RHEA:13065"/>
        <dbReference type="ChEBI" id="CHEBI:15377"/>
        <dbReference type="ChEBI" id="CHEBI:15378"/>
        <dbReference type="ChEBI" id="CHEBI:30616"/>
        <dbReference type="ChEBI" id="CHEBI:43474"/>
        <dbReference type="ChEBI" id="CHEBI:456216"/>
        <dbReference type="EC" id="5.6.2.3"/>
    </reaction>
</comment>
<gene>
    <name evidence="3" type="primary">recD2</name>
    <name evidence="6" type="ORF">H9876_02410</name>
</gene>
<keyword evidence="3" id="KW-0238">DNA-binding</keyword>
<dbReference type="SMART" id="SM00382">
    <property type="entry name" value="AAA"/>
    <property type="match status" value="1"/>
</dbReference>
<evidence type="ECO:0000313" key="7">
    <source>
        <dbReference type="Proteomes" id="UP000886878"/>
    </source>
</evidence>
<feature type="domain" description="AAA+ ATPase" evidence="5">
    <location>
        <begin position="340"/>
        <end position="493"/>
    </location>
</feature>
<feature type="compositionally biased region" description="Basic and acidic residues" evidence="4">
    <location>
        <begin position="741"/>
        <end position="756"/>
    </location>
</feature>
<dbReference type="CDD" id="cd18809">
    <property type="entry name" value="SF1_C_RecD"/>
    <property type="match status" value="1"/>
</dbReference>
<dbReference type="Proteomes" id="UP000886878">
    <property type="component" value="Unassembled WGS sequence"/>
</dbReference>
<protein>
    <recommendedName>
        <fullName evidence="3">ATP-dependent RecD2 DNA helicase</fullName>
        <ecNumber evidence="3">5.6.2.3</ecNumber>
    </recommendedName>
    <alternativeName>
        <fullName evidence="3">DNA 5'-3' helicase subunit RecD2</fullName>
    </alternativeName>
</protein>
<evidence type="ECO:0000259" key="5">
    <source>
        <dbReference type="SMART" id="SM00382"/>
    </source>
</evidence>
<dbReference type="InterPro" id="IPR006345">
    <property type="entry name" value="RecD2"/>
</dbReference>
<dbReference type="GO" id="GO:0016787">
    <property type="term" value="F:hydrolase activity"/>
    <property type="evidence" value="ECO:0007669"/>
    <property type="project" value="UniProtKB-KW"/>
</dbReference>
<dbReference type="PANTHER" id="PTHR43788">
    <property type="entry name" value="DNA2/NAM7 HELICASE FAMILY MEMBER"/>
    <property type="match status" value="1"/>
</dbReference>
<dbReference type="InterPro" id="IPR029493">
    <property type="entry name" value="RecD2-like_HHH"/>
</dbReference>
<keyword evidence="1 3" id="KW-0547">Nucleotide-binding</keyword>
<dbReference type="GO" id="GO:0005524">
    <property type="term" value="F:ATP binding"/>
    <property type="evidence" value="ECO:0007669"/>
    <property type="project" value="UniProtKB-UniRule"/>
</dbReference>
<keyword evidence="3" id="KW-0413">Isomerase</keyword>
<dbReference type="InterPro" id="IPR027785">
    <property type="entry name" value="UvrD-like_helicase_C"/>
</dbReference>
<dbReference type="InterPro" id="IPR050534">
    <property type="entry name" value="Coronavir_polyprotein_1ab"/>
</dbReference>
<evidence type="ECO:0000256" key="3">
    <source>
        <dbReference type="HAMAP-Rule" id="MF_01488"/>
    </source>
</evidence>
<proteinExistence type="inferred from homology"/>
<dbReference type="Gene3D" id="1.10.10.2220">
    <property type="match status" value="1"/>
</dbReference>
<sequence>MTNEKKTTAGQKTIIGKPQEPFFSAPDSYYKVIPLITKKHTYTIVGDFGDLSHDVDYAFTGFWVKHPKYGKQFQVVSYKRVIDVEPGKKAAVQFLRDVNVDDQFAKKIVDQLGEDALNKLVDDPELIEQCEPTAEQRDQLFGALRLGKTKDLLLQKLTKLGFNGNQSQEIFRQFGNQVNKVLEEDPYRLVREVSGVTFAMVDRMASQLGREADSTIRLDASLLEAVEELTRESGNTFASKTAVLNRAVRLLGSSQLREHLTARLGNKDNTLVDVVDDQLVFPAELNRAEQEIARDLCDLSKHEPLAVEGHELTTQINKYEKRNQISLDKEQKDAIKLAVTSPVSLITGGPGTGKTTIIKGIIESFLATTGAREADLVLAAPTGRAAKRMSEVTGLAAYTIHHCLGLTGREMPAQIKAAKTFDAQLVIVDEMSMVDTLLCRALVDAVNPGTRLVLVGDADQLPSVGPGQVFTDLLSAAVLPTAKLERIYRQDADSTIVTFAHQVNQGRLPQNWQHNRADRSVVLCAPNQVAEYVNQLINWAKGQGYSMSDIQVMAPMYKKVGGINEINAFVQSQQNPQSAGKASVVFGRENNRTYRVGDKVMQRVNNPDKGVFNGDIGIIKTIESKDIDPLARGKNAKITVAFDQHVVEYNAMEWKEQLTLAYCISIHKSQGSQFPVVIIALVNADSIMLKRNLFYTAVTRASCFLLMVGEQQAFETSVLSENPQRQTLMQERLLEVFQPGDAKKSPAPEIKQKEELASQTAPQSKTGHDEVQSTDYILTPELIANEEISPMIGMENITPESFKKKD</sequence>
<comment type="caution">
    <text evidence="6">The sequence shown here is derived from an EMBL/GenBank/DDBJ whole genome shotgun (WGS) entry which is preliminary data.</text>
</comment>
<dbReference type="GO" id="GO:0003677">
    <property type="term" value="F:DNA binding"/>
    <property type="evidence" value="ECO:0007669"/>
    <property type="project" value="UniProtKB-UniRule"/>
</dbReference>
<comment type="function">
    <text evidence="3">DNA-dependent ATPase and ATP-dependent 5'-3' DNA helicase. Has no activity on blunt DNA or DNA with 3'-overhangs, requires at least 10 bases of 5'-ssDNA for helicase activity.</text>
</comment>
<feature type="region of interest" description="Disordered" evidence="4">
    <location>
        <begin position="741"/>
        <end position="774"/>
    </location>
</feature>
<dbReference type="InterPro" id="IPR027417">
    <property type="entry name" value="P-loop_NTPase"/>
</dbReference>
<organism evidence="6 7">
    <name type="scientific">Candidatus Limosilactobacillus merdipullorum</name>
    <dbReference type="NCBI Taxonomy" id="2838653"/>
    <lineage>
        <taxon>Bacteria</taxon>
        <taxon>Bacillati</taxon>
        <taxon>Bacillota</taxon>
        <taxon>Bacilli</taxon>
        <taxon>Lactobacillales</taxon>
        <taxon>Lactobacillaceae</taxon>
        <taxon>Limosilactobacillus</taxon>
    </lineage>
</organism>
<dbReference type="InterPro" id="IPR003593">
    <property type="entry name" value="AAA+_ATPase"/>
</dbReference>
<dbReference type="Pfam" id="PF13538">
    <property type="entry name" value="UvrD_C_2"/>
    <property type="match status" value="1"/>
</dbReference>
<evidence type="ECO:0000256" key="2">
    <source>
        <dbReference type="ARBA" id="ARBA00022840"/>
    </source>
</evidence>
<feature type="binding site" evidence="3">
    <location>
        <begin position="351"/>
        <end position="355"/>
    </location>
    <ligand>
        <name>ATP</name>
        <dbReference type="ChEBI" id="CHEBI:30616"/>
    </ligand>
</feature>
<dbReference type="GO" id="GO:0006310">
    <property type="term" value="P:DNA recombination"/>
    <property type="evidence" value="ECO:0007669"/>
    <property type="project" value="InterPro"/>
</dbReference>
<dbReference type="InterPro" id="IPR055446">
    <property type="entry name" value="RecD2_N_OB"/>
</dbReference>
<dbReference type="InterPro" id="IPR041451">
    <property type="entry name" value="RecD2_SH13"/>
</dbReference>
<dbReference type="Gene3D" id="2.30.30.940">
    <property type="match status" value="1"/>
</dbReference>
<dbReference type="EMBL" id="DXGK01000042">
    <property type="protein sequence ID" value="HIW70223.1"/>
    <property type="molecule type" value="Genomic_DNA"/>
</dbReference>
<dbReference type="SUPFAM" id="SSF52540">
    <property type="entry name" value="P-loop containing nucleoside triphosphate hydrolases"/>
    <property type="match status" value="1"/>
</dbReference>
<keyword evidence="2 3" id="KW-0067">ATP-binding</keyword>
<keyword evidence="3" id="KW-0378">Hydrolase</keyword>
<reference evidence="6" key="1">
    <citation type="journal article" date="2021" name="PeerJ">
        <title>Extensive microbial diversity within the chicken gut microbiome revealed by metagenomics and culture.</title>
        <authorList>
            <person name="Gilroy R."/>
            <person name="Ravi A."/>
            <person name="Getino M."/>
            <person name="Pursley I."/>
            <person name="Horton D.L."/>
            <person name="Alikhan N.F."/>
            <person name="Baker D."/>
            <person name="Gharbi K."/>
            <person name="Hall N."/>
            <person name="Watson M."/>
            <person name="Adriaenssens E.M."/>
            <person name="Foster-Nyarko E."/>
            <person name="Jarju S."/>
            <person name="Secka A."/>
            <person name="Antonio M."/>
            <person name="Oren A."/>
            <person name="Chaudhuri R.R."/>
            <person name="La Ragione R."/>
            <person name="Hildebrand F."/>
            <person name="Pallen M.J."/>
        </authorList>
    </citation>
    <scope>NUCLEOTIDE SEQUENCE</scope>
    <source>
        <strain evidence="6">ChiHejej3B27-2180</strain>
    </source>
</reference>
<accession>A0A9D1QP91</accession>
<dbReference type="GO" id="GO:0043139">
    <property type="term" value="F:5'-3' DNA helicase activity"/>
    <property type="evidence" value="ECO:0007669"/>
    <property type="project" value="UniProtKB-UniRule"/>
</dbReference>
<dbReference type="PANTHER" id="PTHR43788:SF6">
    <property type="entry name" value="DNA HELICASE B"/>
    <property type="match status" value="1"/>
</dbReference>
<dbReference type="CDD" id="cd17933">
    <property type="entry name" value="DEXSc_RecD-like"/>
    <property type="match status" value="1"/>
</dbReference>
<evidence type="ECO:0000313" key="6">
    <source>
        <dbReference type="EMBL" id="HIW70223.1"/>
    </source>
</evidence>
<dbReference type="Gene3D" id="3.40.50.300">
    <property type="entry name" value="P-loop containing nucleotide triphosphate hydrolases"/>
    <property type="match status" value="2"/>
</dbReference>
<dbReference type="GO" id="GO:0009338">
    <property type="term" value="C:exodeoxyribonuclease V complex"/>
    <property type="evidence" value="ECO:0007669"/>
    <property type="project" value="TreeGrafter"/>
</dbReference>
<dbReference type="HAMAP" id="MF_01488">
    <property type="entry name" value="RecD2"/>
    <property type="match status" value="1"/>
</dbReference>
<comment type="similarity">
    <text evidence="3">Belongs to the RecD family. RecD2 subfamily.</text>
</comment>
<dbReference type="Pfam" id="PF13604">
    <property type="entry name" value="AAA_30"/>
    <property type="match status" value="1"/>
</dbReference>
<dbReference type="GO" id="GO:0017116">
    <property type="term" value="F:single-stranded DNA helicase activity"/>
    <property type="evidence" value="ECO:0007669"/>
    <property type="project" value="TreeGrafter"/>
</dbReference>
<dbReference type="EC" id="5.6.2.3" evidence="3"/>
<dbReference type="NCBIfam" id="TIGR01448">
    <property type="entry name" value="recD_rel"/>
    <property type="match status" value="1"/>
</dbReference>